<dbReference type="InterPro" id="IPR036322">
    <property type="entry name" value="WD40_repeat_dom_sf"/>
</dbReference>
<dbReference type="GO" id="GO:0008380">
    <property type="term" value="P:RNA splicing"/>
    <property type="evidence" value="ECO:0007669"/>
    <property type="project" value="InterPro"/>
</dbReference>
<protein>
    <recommendedName>
        <fullName evidence="10">Peroxin-7</fullName>
    </recommendedName>
</protein>
<keyword evidence="5 11" id="KW-0853">WD repeat</keyword>
<dbReference type="CDD" id="cd00200">
    <property type="entry name" value="WD40"/>
    <property type="match status" value="1"/>
</dbReference>
<dbReference type="InterPro" id="IPR004098">
    <property type="entry name" value="Prp18"/>
</dbReference>
<evidence type="ECO:0000313" key="16">
    <source>
        <dbReference type="Proteomes" id="UP000553632"/>
    </source>
</evidence>
<dbReference type="InterPro" id="IPR036285">
    <property type="entry name" value="PRP4-like_sf"/>
</dbReference>
<keyword evidence="8" id="KW-0576">Peroxisome</keyword>
<evidence type="ECO:0000256" key="3">
    <source>
        <dbReference type="ARBA" id="ARBA00022448"/>
    </source>
</evidence>
<dbReference type="PROSITE" id="PS50082">
    <property type="entry name" value="WD_REPEATS_2"/>
    <property type="match status" value="3"/>
</dbReference>
<evidence type="ECO:0000256" key="10">
    <source>
        <dbReference type="ARBA" id="ARBA00032565"/>
    </source>
</evidence>
<sequence>TPQKMDELAAMIAGGASRSCGRRGDLEKRRREDYLEEREKEKEKEREREMQRVARISELHKEIEHGKQMRSKRKHDGGNGDDQNSDGLGLLSIEDIDSWTDETLMDEEDLYEVFEQLRAIGEPCTLFGESDKGRYLRLVGMSSRATQDDDECGQTNVLQQVMHEEAPAVEAPVQAEDEGSLKPEDREIIRWIRRVLKAWETELGARPDEMKQTAAGRNLTAQYRQTKQYLKPLLSRLKTGSLDDEIQTKLHSIAKLSNMKKYREANEFYMLLAIGDAPWPVGVTQWGIQDRAANDKIGSNQCAHILNDETTRKYIQFFCEFVPAMSALQTTTHFAGYSCQFSPFNSTLLGVATAQYYGIVGNGKLVVLDLSRPTESREYLTKDGCFDLAWAEDNDNIVFAGTGDGSIKVFDITSPSGNLPIANLVGHTAEIAWIECNAMVPTLLGSVGWDRVINVWDLPKGSVGLRLEGRHAGVIYACSWSPRNVSWLATVGGDAKICVHDIKAGNQTPPAVVIPHAHDGEILSCDWHKYADGVIVTAGVDRVVRSWDLRNPSAPLATMAGHELAVRRVKCHPHNSRMVISGGYDMAVIVWDLKATSAPGHLVDRFDHHSEFVYGVDLSLFTSNLAASVGWDRQVRIWDITKDTGFIGREHNKLGCGCYVGGLLFSPRSSSSISGLHSPPATATSRHTDRPTLKRYFHFYSSHLLLLAVLGS</sequence>
<dbReference type="Pfam" id="PF02840">
    <property type="entry name" value="Prp18"/>
    <property type="match status" value="1"/>
</dbReference>
<dbReference type="PANTHER" id="PTHR46027:SF1">
    <property type="entry name" value="PEROXISOMAL TARGETING SIGNAL 2 RECEPTOR"/>
    <property type="match status" value="1"/>
</dbReference>
<evidence type="ECO:0000259" key="13">
    <source>
        <dbReference type="Pfam" id="PF02840"/>
    </source>
</evidence>
<dbReference type="AlphaFoldDB" id="A0A7J6SS93"/>
<dbReference type="SMART" id="SM00320">
    <property type="entry name" value="WD40"/>
    <property type="match status" value="6"/>
</dbReference>
<dbReference type="InterPro" id="IPR019775">
    <property type="entry name" value="WD40_repeat_CS"/>
</dbReference>
<dbReference type="InterPro" id="IPR014906">
    <property type="entry name" value="PRP4-like"/>
</dbReference>
<feature type="repeat" description="WD" evidence="11">
    <location>
        <begin position="606"/>
        <end position="640"/>
    </location>
</feature>
<dbReference type="PANTHER" id="PTHR46027">
    <property type="entry name" value="PEROXISOMAL TARGETING SIGNAL 2 RECEPTOR"/>
    <property type="match status" value="1"/>
</dbReference>
<dbReference type="Gene3D" id="4.10.280.110">
    <property type="entry name" value="Pre-mRNA processing factor 4 domain"/>
    <property type="match status" value="1"/>
</dbReference>
<keyword evidence="16" id="KW-1185">Reference proteome</keyword>
<organism evidence="15 16">
    <name type="scientific">Perkinsus olseni</name>
    <name type="common">Perkinsus atlanticus</name>
    <dbReference type="NCBI Taxonomy" id="32597"/>
    <lineage>
        <taxon>Eukaryota</taxon>
        <taxon>Sar</taxon>
        <taxon>Alveolata</taxon>
        <taxon>Perkinsozoa</taxon>
        <taxon>Perkinsea</taxon>
        <taxon>Perkinsida</taxon>
        <taxon>Perkinsidae</taxon>
        <taxon>Perkinsus</taxon>
    </lineage>
</organism>
<evidence type="ECO:0000256" key="6">
    <source>
        <dbReference type="ARBA" id="ARBA00022737"/>
    </source>
</evidence>
<dbReference type="SUPFAM" id="SSF50978">
    <property type="entry name" value="WD40 repeat-like"/>
    <property type="match status" value="1"/>
</dbReference>
<evidence type="ECO:0000256" key="5">
    <source>
        <dbReference type="ARBA" id="ARBA00022574"/>
    </source>
</evidence>
<evidence type="ECO:0000256" key="11">
    <source>
        <dbReference type="PROSITE-ProRule" id="PRU00221"/>
    </source>
</evidence>
<dbReference type="Gene3D" id="1.20.940.10">
    <property type="entry name" value="Functional domain of the splicing factor Prp18"/>
    <property type="match status" value="1"/>
</dbReference>
<dbReference type="InterPro" id="IPR015943">
    <property type="entry name" value="WD40/YVTN_repeat-like_dom_sf"/>
</dbReference>
<keyword evidence="6" id="KW-0677">Repeat</keyword>
<keyword evidence="15" id="KW-0675">Receptor</keyword>
<dbReference type="GO" id="GO:0005782">
    <property type="term" value="C:peroxisomal matrix"/>
    <property type="evidence" value="ECO:0007669"/>
    <property type="project" value="UniProtKB-SubCell"/>
</dbReference>
<dbReference type="SUPFAM" id="SSF158230">
    <property type="entry name" value="PRP4-like"/>
    <property type="match status" value="1"/>
</dbReference>
<evidence type="ECO:0000256" key="12">
    <source>
        <dbReference type="SAM" id="MobiDB-lite"/>
    </source>
</evidence>
<dbReference type="SUPFAM" id="SSF47938">
    <property type="entry name" value="Functional domain of the splicing factor Prp18"/>
    <property type="match status" value="1"/>
</dbReference>
<keyword evidence="3" id="KW-0813">Transport</keyword>
<evidence type="ECO:0000313" key="15">
    <source>
        <dbReference type="EMBL" id="KAF4735046.1"/>
    </source>
</evidence>
<dbReference type="PROSITE" id="PS50294">
    <property type="entry name" value="WD_REPEATS_REGION"/>
    <property type="match status" value="1"/>
</dbReference>
<comment type="subcellular location">
    <subcellularLocation>
        <location evidence="2">Cytoplasm</location>
        <location evidence="2">Cytosol</location>
    </subcellularLocation>
    <subcellularLocation>
        <location evidence="1">Peroxisome matrix</location>
    </subcellularLocation>
</comment>
<dbReference type="PROSITE" id="PS00678">
    <property type="entry name" value="WD_REPEATS_1"/>
    <property type="match status" value="3"/>
</dbReference>
<evidence type="ECO:0000256" key="9">
    <source>
        <dbReference type="ARBA" id="ARBA00024017"/>
    </source>
</evidence>
<comment type="caution">
    <text evidence="15">The sequence shown here is derived from an EMBL/GenBank/DDBJ whole genome shotgun (WGS) entry which is preliminary data.</text>
</comment>
<gene>
    <name evidence="15" type="primary">PEX7_3</name>
    <name evidence="15" type="ORF">FOZ63_028290</name>
</gene>
<dbReference type="GO" id="GO:0005681">
    <property type="term" value="C:spliceosomal complex"/>
    <property type="evidence" value="ECO:0007669"/>
    <property type="project" value="InterPro"/>
</dbReference>
<feature type="repeat" description="WD" evidence="11">
    <location>
        <begin position="559"/>
        <end position="594"/>
    </location>
</feature>
<dbReference type="Pfam" id="PF08799">
    <property type="entry name" value="PRP4"/>
    <property type="match status" value="1"/>
</dbReference>
<comment type="similarity">
    <text evidence="9">Belongs to the WD repeat peroxin-7 family.</text>
</comment>
<feature type="domain" description="Pre-mRNA processing factor 4 (PRP4)-like" evidence="14">
    <location>
        <begin position="115"/>
        <end position="138"/>
    </location>
</feature>
<feature type="region of interest" description="Disordered" evidence="12">
    <location>
        <begin position="12"/>
        <end position="89"/>
    </location>
</feature>
<dbReference type="EMBL" id="JABANO010016516">
    <property type="protein sequence ID" value="KAF4735046.1"/>
    <property type="molecule type" value="Genomic_DNA"/>
</dbReference>
<feature type="repeat" description="WD" evidence="11">
    <location>
        <begin position="515"/>
        <end position="557"/>
    </location>
</feature>
<dbReference type="GO" id="GO:0005829">
    <property type="term" value="C:cytosol"/>
    <property type="evidence" value="ECO:0007669"/>
    <property type="project" value="UniProtKB-SubCell"/>
</dbReference>
<evidence type="ECO:0000256" key="7">
    <source>
        <dbReference type="ARBA" id="ARBA00022927"/>
    </source>
</evidence>
<evidence type="ECO:0000256" key="1">
    <source>
        <dbReference type="ARBA" id="ARBA00004253"/>
    </source>
</evidence>
<reference evidence="15 16" key="1">
    <citation type="submission" date="2020-04" db="EMBL/GenBank/DDBJ databases">
        <title>Perkinsus olseni comparative genomics.</title>
        <authorList>
            <person name="Bogema D.R."/>
        </authorList>
    </citation>
    <scope>NUCLEOTIDE SEQUENCE [LARGE SCALE GENOMIC DNA]</scope>
    <source>
        <strain evidence="15 16">ATCC PRA-207</strain>
    </source>
</reference>
<evidence type="ECO:0000259" key="14">
    <source>
        <dbReference type="Pfam" id="PF08799"/>
    </source>
</evidence>
<dbReference type="Gene3D" id="2.130.10.10">
    <property type="entry name" value="YVTN repeat-like/Quinoprotein amine dehydrogenase"/>
    <property type="match status" value="1"/>
</dbReference>
<evidence type="ECO:0000256" key="2">
    <source>
        <dbReference type="ARBA" id="ARBA00004514"/>
    </source>
</evidence>
<accession>A0A7J6SS93</accession>
<evidence type="ECO:0000256" key="4">
    <source>
        <dbReference type="ARBA" id="ARBA00022490"/>
    </source>
</evidence>
<feature type="compositionally biased region" description="Basic and acidic residues" evidence="12">
    <location>
        <begin position="22"/>
        <end position="67"/>
    </location>
</feature>
<feature type="domain" description="Prp18" evidence="13">
    <location>
        <begin position="190"/>
        <end position="318"/>
    </location>
</feature>
<name>A0A7J6SS93_PEROL</name>
<keyword evidence="7" id="KW-0653">Protein transport</keyword>
<dbReference type="InterPro" id="IPR044536">
    <property type="entry name" value="PEX7"/>
</dbReference>
<dbReference type="InterPro" id="IPR001680">
    <property type="entry name" value="WD40_rpt"/>
</dbReference>
<evidence type="ECO:0000256" key="8">
    <source>
        <dbReference type="ARBA" id="ARBA00023140"/>
    </source>
</evidence>
<dbReference type="Proteomes" id="UP000553632">
    <property type="component" value="Unassembled WGS sequence"/>
</dbReference>
<feature type="non-terminal residue" evidence="15">
    <location>
        <position position="1"/>
    </location>
</feature>
<dbReference type="GO" id="GO:0005053">
    <property type="term" value="F:peroxisome matrix targeting signal-2 binding"/>
    <property type="evidence" value="ECO:0007669"/>
    <property type="project" value="InterPro"/>
</dbReference>
<keyword evidence="4" id="KW-0963">Cytoplasm</keyword>
<dbReference type="GO" id="GO:0016558">
    <property type="term" value="P:protein import into peroxisome matrix"/>
    <property type="evidence" value="ECO:0007669"/>
    <property type="project" value="InterPro"/>
</dbReference>
<proteinExistence type="inferred from homology"/>
<dbReference type="Pfam" id="PF00400">
    <property type="entry name" value="WD40"/>
    <property type="match status" value="3"/>
</dbReference>